<comment type="caution">
    <text evidence="1">The sequence shown here is derived from an EMBL/GenBank/DDBJ whole genome shotgun (WGS) entry which is preliminary data.</text>
</comment>
<sequence length="67" mass="7598">MSSTATDFFCSTMVFLFNNSQIRSLNLEPLHLQCLLFSPKPLLVTLGDPTLKFLLIFWAFTLTDNPS</sequence>
<gene>
    <name evidence="1" type="ORF">Scep_015320</name>
</gene>
<protein>
    <submittedName>
        <fullName evidence="1">Uncharacterized protein</fullName>
    </submittedName>
</protein>
<reference evidence="1 2" key="1">
    <citation type="submission" date="2024-01" db="EMBL/GenBank/DDBJ databases">
        <title>Genome assemblies of Stephania.</title>
        <authorList>
            <person name="Yang L."/>
        </authorList>
    </citation>
    <scope>NUCLEOTIDE SEQUENCE [LARGE SCALE GENOMIC DNA]</scope>
    <source>
        <strain evidence="1">JXDWG</strain>
        <tissue evidence="1">Leaf</tissue>
    </source>
</reference>
<name>A0AAP0P1C7_9MAGN</name>
<organism evidence="1 2">
    <name type="scientific">Stephania cephalantha</name>
    <dbReference type="NCBI Taxonomy" id="152367"/>
    <lineage>
        <taxon>Eukaryota</taxon>
        <taxon>Viridiplantae</taxon>
        <taxon>Streptophyta</taxon>
        <taxon>Embryophyta</taxon>
        <taxon>Tracheophyta</taxon>
        <taxon>Spermatophyta</taxon>
        <taxon>Magnoliopsida</taxon>
        <taxon>Ranunculales</taxon>
        <taxon>Menispermaceae</taxon>
        <taxon>Menispermoideae</taxon>
        <taxon>Cissampelideae</taxon>
        <taxon>Stephania</taxon>
    </lineage>
</organism>
<dbReference type="EMBL" id="JBBNAG010000006">
    <property type="protein sequence ID" value="KAK9126474.1"/>
    <property type="molecule type" value="Genomic_DNA"/>
</dbReference>
<dbReference type="Proteomes" id="UP001419268">
    <property type="component" value="Unassembled WGS sequence"/>
</dbReference>
<evidence type="ECO:0000313" key="2">
    <source>
        <dbReference type="Proteomes" id="UP001419268"/>
    </source>
</evidence>
<dbReference type="AlphaFoldDB" id="A0AAP0P1C7"/>
<evidence type="ECO:0000313" key="1">
    <source>
        <dbReference type="EMBL" id="KAK9126474.1"/>
    </source>
</evidence>
<keyword evidence="2" id="KW-1185">Reference proteome</keyword>
<accession>A0AAP0P1C7</accession>
<proteinExistence type="predicted"/>